<name>A0A6M0IRM6_9BACT</name>
<evidence type="ECO:0000256" key="2">
    <source>
        <dbReference type="ARBA" id="ARBA00026073"/>
    </source>
</evidence>
<dbReference type="GO" id="GO:0008408">
    <property type="term" value="F:3'-5' exonuclease activity"/>
    <property type="evidence" value="ECO:0007669"/>
    <property type="project" value="TreeGrafter"/>
</dbReference>
<proteinExistence type="predicted"/>
<comment type="caution">
    <text evidence="4">The sequence shown here is derived from an EMBL/GenBank/DDBJ whole genome shotgun (WGS) entry which is preliminary data.</text>
</comment>
<dbReference type="PANTHER" id="PTHR30231">
    <property type="entry name" value="DNA POLYMERASE III SUBUNIT EPSILON"/>
    <property type="match status" value="1"/>
</dbReference>
<gene>
    <name evidence="4" type="ORF">GK091_28840</name>
</gene>
<dbReference type="SUPFAM" id="SSF52113">
    <property type="entry name" value="BRCT domain"/>
    <property type="match status" value="1"/>
</dbReference>
<dbReference type="AlphaFoldDB" id="A0A6M0IRM6"/>
<evidence type="ECO:0000313" key="4">
    <source>
        <dbReference type="EMBL" id="NEU70906.1"/>
    </source>
</evidence>
<reference evidence="4 5" key="1">
    <citation type="submission" date="2020-02" db="EMBL/GenBank/DDBJ databases">
        <title>Draft genome sequence of two Spirosoma agri KCTC 52727 and Spirosoma terrae KCTC 52035.</title>
        <authorList>
            <person name="Rojas J."/>
            <person name="Ambika Manirajan B."/>
            <person name="Ratering S."/>
            <person name="Suarez C."/>
            <person name="Schnell S."/>
        </authorList>
    </citation>
    <scope>NUCLEOTIDE SEQUENCE [LARGE SCALE GENOMIC DNA]</scope>
    <source>
        <strain evidence="4 5">KCTC 52727</strain>
    </source>
</reference>
<dbReference type="InterPro" id="IPR013520">
    <property type="entry name" value="Ribonucl_H"/>
</dbReference>
<organism evidence="4 5">
    <name type="scientific">Spirosoma agri</name>
    <dbReference type="NCBI Taxonomy" id="1987381"/>
    <lineage>
        <taxon>Bacteria</taxon>
        <taxon>Pseudomonadati</taxon>
        <taxon>Bacteroidota</taxon>
        <taxon>Cytophagia</taxon>
        <taxon>Cytophagales</taxon>
        <taxon>Cytophagaceae</taxon>
        <taxon>Spirosoma</taxon>
    </lineage>
</organism>
<dbReference type="EMBL" id="JAAGNZ010000011">
    <property type="protein sequence ID" value="NEU70906.1"/>
    <property type="molecule type" value="Genomic_DNA"/>
</dbReference>
<dbReference type="SMART" id="SM00479">
    <property type="entry name" value="EXOIII"/>
    <property type="match status" value="1"/>
</dbReference>
<sequence>MNFVAIDFETANDKRMSACSLGLAVVRNGQITDTKYWIIRPEPFEVGPIQQAIHGFSLKDLADKPTFKEIWPEVNPYLQNQIVVAHNASFDLSVLKHILTHYETGLPDLQLHCTVRLAKAIWKEELLYSLSWLALKHNLILKHHHALDDAKVCAQLLLLMLAHGQVNSVESLCEQLQLPLRTYDQFGRHAKGNWHKVKASSLTAQTTDIDPEHILFEKYVAFTGTLESYTRQAAQQLVTNIGGIPLDGVTGKTNYLVIGNQDFEKFGAGFKSSKLQKAEKMIKAGQDLEIINEQYFMSLIR</sequence>
<dbReference type="PROSITE" id="PS50172">
    <property type="entry name" value="BRCT"/>
    <property type="match status" value="1"/>
</dbReference>
<dbReference type="CDD" id="cd06130">
    <property type="entry name" value="DNA_pol_III_epsilon_like"/>
    <property type="match status" value="1"/>
</dbReference>
<dbReference type="GO" id="GO:0006259">
    <property type="term" value="P:DNA metabolic process"/>
    <property type="evidence" value="ECO:0007669"/>
    <property type="project" value="UniProtKB-ARBA"/>
</dbReference>
<dbReference type="GO" id="GO:0003676">
    <property type="term" value="F:nucleic acid binding"/>
    <property type="evidence" value="ECO:0007669"/>
    <property type="project" value="InterPro"/>
</dbReference>
<dbReference type="Gene3D" id="3.40.50.10190">
    <property type="entry name" value="BRCT domain"/>
    <property type="match status" value="1"/>
</dbReference>
<dbReference type="InterPro" id="IPR012337">
    <property type="entry name" value="RNaseH-like_sf"/>
</dbReference>
<dbReference type="FunFam" id="3.30.420.10:FF:000045">
    <property type="entry name" value="3'-5' exonuclease DinG"/>
    <property type="match status" value="1"/>
</dbReference>
<dbReference type="PANTHER" id="PTHR30231:SF42">
    <property type="entry name" value="EXONUCLEASE"/>
    <property type="match status" value="1"/>
</dbReference>
<evidence type="ECO:0000259" key="3">
    <source>
        <dbReference type="PROSITE" id="PS50172"/>
    </source>
</evidence>
<dbReference type="InterPro" id="IPR036397">
    <property type="entry name" value="RNaseH_sf"/>
</dbReference>
<dbReference type="Pfam" id="PF00929">
    <property type="entry name" value="RNase_T"/>
    <property type="match status" value="1"/>
</dbReference>
<dbReference type="Proteomes" id="UP000477386">
    <property type="component" value="Unassembled WGS sequence"/>
</dbReference>
<dbReference type="InterPro" id="IPR036420">
    <property type="entry name" value="BRCT_dom_sf"/>
</dbReference>
<keyword evidence="5" id="KW-1185">Reference proteome</keyword>
<dbReference type="CDD" id="cd17748">
    <property type="entry name" value="BRCT_DNA_ligase_like"/>
    <property type="match status" value="1"/>
</dbReference>
<evidence type="ECO:0000313" key="5">
    <source>
        <dbReference type="Proteomes" id="UP000477386"/>
    </source>
</evidence>
<accession>A0A6M0IRM6</accession>
<comment type="function">
    <text evidence="1">DNA polymerase III is a complex, multichain enzyme responsible for most of the replicative synthesis in bacteria. The epsilon subunit contain the editing function and is a proofreading 3'-5' exonuclease.</text>
</comment>
<evidence type="ECO:0000256" key="1">
    <source>
        <dbReference type="ARBA" id="ARBA00025483"/>
    </source>
</evidence>
<feature type="domain" description="BRCT" evidence="3">
    <location>
        <begin position="210"/>
        <end position="301"/>
    </location>
</feature>
<dbReference type="SUPFAM" id="SSF53098">
    <property type="entry name" value="Ribonuclease H-like"/>
    <property type="match status" value="1"/>
</dbReference>
<dbReference type="GO" id="GO:0005829">
    <property type="term" value="C:cytosol"/>
    <property type="evidence" value="ECO:0007669"/>
    <property type="project" value="TreeGrafter"/>
</dbReference>
<dbReference type="Gene3D" id="3.30.420.10">
    <property type="entry name" value="Ribonuclease H-like superfamily/Ribonuclease H"/>
    <property type="match status" value="1"/>
</dbReference>
<dbReference type="InterPro" id="IPR001357">
    <property type="entry name" value="BRCT_dom"/>
</dbReference>
<comment type="subunit">
    <text evidence="2">DNA polymerase III contains a core (composed of alpha, epsilon and theta chains) that associates with a tau subunit. This core dimerizes to form the POLIII' complex. PolIII' associates with the gamma complex (composed of gamma, delta, delta', psi and chi chains) and with the beta chain to form the complete DNA polymerase III complex.</text>
</comment>
<protein>
    <recommendedName>
        <fullName evidence="3">BRCT domain-containing protein</fullName>
    </recommendedName>
</protein>
<dbReference type="RefSeq" id="WP_164044220.1">
    <property type="nucleotide sequence ID" value="NZ_JAAGNZ010000011.1"/>
</dbReference>